<dbReference type="EMBL" id="CAXKWB010026634">
    <property type="protein sequence ID" value="CAL4130427.1"/>
    <property type="molecule type" value="Genomic_DNA"/>
</dbReference>
<evidence type="ECO:0000313" key="2">
    <source>
        <dbReference type="Proteomes" id="UP001497623"/>
    </source>
</evidence>
<comment type="caution">
    <text evidence="1">The sequence shown here is derived from an EMBL/GenBank/DDBJ whole genome shotgun (WGS) entry which is preliminary data.</text>
</comment>
<dbReference type="AlphaFoldDB" id="A0AAV2RPJ8"/>
<accession>A0AAV2RPJ8</accession>
<sequence length="138" mass="15737">INFPCFHKELEFEVSSLQLRQFAVAQQRAVYLANTLNKLYDIRAFQGDMSFKRTRYPSQMFYALAISALESDPQLVSSAVAFIKGSNKEKPSSAQLVFAPYAYRGSNRNIYTTDLASLYHNGKQQLPGTAWFTYLDDQ</sequence>
<feature type="non-terminal residue" evidence="1">
    <location>
        <position position="1"/>
    </location>
</feature>
<protein>
    <submittedName>
        <fullName evidence="1">Uncharacterized protein</fullName>
    </submittedName>
</protein>
<proteinExistence type="predicted"/>
<dbReference type="Proteomes" id="UP001497623">
    <property type="component" value="Unassembled WGS sequence"/>
</dbReference>
<organism evidence="1 2">
    <name type="scientific">Meganyctiphanes norvegica</name>
    <name type="common">Northern krill</name>
    <name type="synonym">Thysanopoda norvegica</name>
    <dbReference type="NCBI Taxonomy" id="48144"/>
    <lineage>
        <taxon>Eukaryota</taxon>
        <taxon>Metazoa</taxon>
        <taxon>Ecdysozoa</taxon>
        <taxon>Arthropoda</taxon>
        <taxon>Crustacea</taxon>
        <taxon>Multicrustacea</taxon>
        <taxon>Malacostraca</taxon>
        <taxon>Eumalacostraca</taxon>
        <taxon>Eucarida</taxon>
        <taxon>Euphausiacea</taxon>
        <taxon>Euphausiidae</taxon>
        <taxon>Meganyctiphanes</taxon>
    </lineage>
</organism>
<gene>
    <name evidence="1" type="ORF">MNOR_LOCUS26534</name>
</gene>
<evidence type="ECO:0000313" key="1">
    <source>
        <dbReference type="EMBL" id="CAL4130427.1"/>
    </source>
</evidence>
<feature type="non-terminal residue" evidence="1">
    <location>
        <position position="138"/>
    </location>
</feature>
<name>A0AAV2RPJ8_MEGNR</name>
<keyword evidence="2" id="KW-1185">Reference proteome</keyword>
<reference evidence="1 2" key="1">
    <citation type="submission" date="2024-05" db="EMBL/GenBank/DDBJ databases">
        <authorList>
            <person name="Wallberg A."/>
        </authorList>
    </citation>
    <scope>NUCLEOTIDE SEQUENCE [LARGE SCALE GENOMIC DNA]</scope>
</reference>
<dbReference type="Gene3D" id="3.30.450.20">
    <property type="entry name" value="PAS domain"/>
    <property type="match status" value="1"/>
</dbReference>